<feature type="transmembrane region" description="Helical" evidence="1">
    <location>
        <begin position="141"/>
        <end position="162"/>
    </location>
</feature>
<name>A0A7Z2ZSA0_9BURK</name>
<feature type="transmembrane region" description="Helical" evidence="1">
    <location>
        <begin position="281"/>
        <end position="305"/>
    </location>
</feature>
<dbReference type="RefSeq" id="WP_170202117.1">
    <property type="nucleotide sequence ID" value="NZ_CP051685.1"/>
</dbReference>
<evidence type="ECO:0000313" key="4">
    <source>
        <dbReference type="Proteomes" id="UP000502415"/>
    </source>
</evidence>
<reference evidence="3 4" key="1">
    <citation type="submission" date="2020-04" db="EMBL/GenBank/DDBJ databases">
        <title>Genome sequencing of novel species.</title>
        <authorList>
            <person name="Heo J."/>
            <person name="Kim S.-J."/>
            <person name="Kim J.-S."/>
            <person name="Hong S.-B."/>
            <person name="Kwon S.-W."/>
        </authorList>
    </citation>
    <scope>NUCLEOTIDE SEQUENCE [LARGE SCALE GENOMIC DNA]</scope>
    <source>
        <strain evidence="3 4">GN2-R2</strain>
    </source>
</reference>
<dbReference type="AlphaFoldDB" id="A0A7Z2ZSA0"/>
<gene>
    <name evidence="3" type="ORF">HH212_08620</name>
</gene>
<dbReference type="InterPro" id="IPR011415">
    <property type="entry name" value="SpmA_SpmB"/>
</dbReference>
<dbReference type="PANTHER" id="PTHR35793">
    <property type="entry name" value="INNER MEMBRANE PROTEIN YJIG"/>
    <property type="match status" value="1"/>
</dbReference>
<dbReference type="InterPro" id="IPR011642">
    <property type="entry name" value="Gate_dom"/>
</dbReference>
<dbReference type="Pfam" id="PF07670">
    <property type="entry name" value="Gate"/>
    <property type="match status" value="2"/>
</dbReference>
<dbReference type="PIRSF" id="PIRSF036542">
    <property type="entry name" value="SpmA_SpmB"/>
    <property type="match status" value="1"/>
</dbReference>
<sequence>MALNYIWIGFFLVGFIAALAQWIFLGDTEIFKRIIDGTFDSAKTGVMDIALPLAGVMTLWLGIMNIGEKAGVIGWLAKVIAPFFSRIFPDVPKDHPATGHMVMNFSANLLGLDNAATPFGLKAMESLQTLNPQKDTASNAQIMFLVLHTSGLTLIPLAIMAQRAILGARDPSDIFIPCMIATYVATVTGIVAVSIRQRINLLNGVVLGWLGGMTAAIALLIWYFTAFLTKPEIETVSKLASNLLLFSIIIVFILGALRKGVNVYETFIEGAKGGIQTSLTIIPYLVGMLVAISVIRNSGVLGFVVNGMEWVFMKMGLDTAFTPALPTALMKPLSGSGSKAMMIDAMKTYGVDSFVGRLACIFQGSADTTFYIVALYFGSVGVRKTRYAISCGLIADLAGIVAAIAVAYVFFG</sequence>
<proteinExistence type="predicted"/>
<dbReference type="EMBL" id="CP051685">
    <property type="protein sequence ID" value="QJE00084.1"/>
    <property type="molecule type" value="Genomic_DNA"/>
</dbReference>
<feature type="domain" description="Nucleoside transporter/FeoB GTPase Gate" evidence="2">
    <location>
        <begin position="279"/>
        <end position="381"/>
    </location>
</feature>
<feature type="transmembrane region" description="Helical" evidence="1">
    <location>
        <begin position="207"/>
        <end position="228"/>
    </location>
</feature>
<dbReference type="InterPro" id="IPR052549">
    <property type="entry name" value="SpmB"/>
</dbReference>
<dbReference type="GO" id="GO:0005886">
    <property type="term" value="C:plasma membrane"/>
    <property type="evidence" value="ECO:0007669"/>
    <property type="project" value="TreeGrafter"/>
</dbReference>
<dbReference type="Proteomes" id="UP000502415">
    <property type="component" value="Chromosome"/>
</dbReference>
<feature type="transmembrane region" description="Helical" evidence="1">
    <location>
        <begin position="240"/>
        <end position="261"/>
    </location>
</feature>
<keyword evidence="1" id="KW-0472">Membrane</keyword>
<feature type="transmembrane region" description="Helical" evidence="1">
    <location>
        <begin position="387"/>
        <end position="411"/>
    </location>
</feature>
<dbReference type="KEGG" id="mfy:HH212_08620"/>
<evidence type="ECO:0000259" key="2">
    <source>
        <dbReference type="Pfam" id="PF07670"/>
    </source>
</evidence>
<feature type="domain" description="Nucleoside transporter/FeoB GTPase Gate" evidence="2">
    <location>
        <begin position="51"/>
        <end position="158"/>
    </location>
</feature>
<accession>A0A7Z2ZSA0</accession>
<keyword evidence="1" id="KW-1133">Transmembrane helix</keyword>
<protein>
    <recommendedName>
        <fullName evidence="2">Nucleoside transporter/FeoB GTPase Gate domain-containing protein</fullName>
    </recommendedName>
</protein>
<dbReference type="PANTHER" id="PTHR35793:SF2">
    <property type="entry name" value="INNER MEMBRANE PROTEIN YJIG"/>
    <property type="match status" value="1"/>
</dbReference>
<keyword evidence="1" id="KW-0812">Transmembrane</keyword>
<feature type="transmembrane region" description="Helical" evidence="1">
    <location>
        <begin position="6"/>
        <end position="25"/>
    </location>
</feature>
<organism evidence="3 4">
    <name type="scientific">Massilia forsythiae</name>
    <dbReference type="NCBI Taxonomy" id="2728020"/>
    <lineage>
        <taxon>Bacteria</taxon>
        <taxon>Pseudomonadati</taxon>
        <taxon>Pseudomonadota</taxon>
        <taxon>Betaproteobacteria</taxon>
        <taxon>Burkholderiales</taxon>
        <taxon>Oxalobacteraceae</taxon>
        <taxon>Telluria group</taxon>
        <taxon>Massilia</taxon>
    </lineage>
</organism>
<feature type="transmembrane region" description="Helical" evidence="1">
    <location>
        <begin position="174"/>
        <end position="195"/>
    </location>
</feature>
<feature type="transmembrane region" description="Helical" evidence="1">
    <location>
        <begin position="46"/>
        <end position="66"/>
    </location>
</feature>
<evidence type="ECO:0000313" key="3">
    <source>
        <dbReference type="EMBL" id="QJE00084.1"/>
    </source>
</evidence>
<evidence type="ECO:0000256" key="1">
    <source>
        <dbReference type="SAM" id="Phobius"/>
    </source>
</evidence>
<keyword evidence="4" id="KW-1185">Reference proteome</keyword>